<keyword evidence="2" id="KW-0378">Hydrolase</keyword>
<name>A0ABS6J7Q4_9RHOB</name>
<dbReference type="Proteomes" id="UP000731907">
    <property type="component" value="Unassembled WGS sequence"/>
</dbReference>
<proteinExistence type="predicted"/>
<keyword evidence="2" id="KW-0067">ATP-binding</keyword>
<accession>A0ABS6J7Q4</accession>
<keyword evidence="2" id="KW-0547">Nucleotide-binding</keyword>
<dbReference type="EMBL" id="JAAATX020000013">
    <property type="protein sequence ID" value="MBU9699602.1"/>
    <property type="molecule type" value="Genomic_DNA"/>
</dbReference>
<feature type="domain" description="DEAD/DEAH-box helicase" evidence="1">
    <location>
        <begin position="84"/>
        <end position="185"/>
    </location>
</feature>
<comment type="caution">
    <text evidence="2">The sequence shown here is derived from an EMBL/GenBank/DDBJ whole genome shotgun (WGS) entry which is preliminary data.</text>
</comment>
<dbReference type="Gene3D" id="3.40.50.300">
    <property type="entry name" value="P-loop containing nucleotide triphosphate hydrolases"/>
    <property type="match status" value="1"/>
</dbReference>
<dbReference type="Pfam" id="PF00270">
    <property type="entry name" value="DEAD"/>
    <property type="match status" value="1"/>
</dbReference>
<dbReference type="RefSeq" id="WP_161763715.1">
    <property type="nucleotide sequence ID" value="NZ_JAAATX020000013.1"/>
</dbReference>
<dbReference type="InterPro" id="IPR027417">
    <property type="entry name" value="P-loop_NTPase"/>
</dbReference>
<dbReference type="InterPro" id="IPR011545">
    <property type="entry name" value="DEAD/DEAH_box_helicase_dom"/>
</dbReference>
<gene>
    <name evidence="2" type="ORF">GU927_017295</name>
</gene>
<keyword evidence="3" id="KW-1185">Reference proteome</keyword>
<dbReference type="SUPFAM" id="SSF52540">
    <property type="entry name" value="P-loop containing nucleoside triphosphate hydrolases"/>
    <property type="match status" value="1"/>
</dbReference>
<protein>
    <submittedName>
        <fullName evidence="2">DEAD/DEAH box helicase family protein</fullName>
    </submittedName>
</protein>
<reference evidence="2 3" key="1">
    <citation type="submission" date="2021-06" db="EMBL/GenBank/DDBJ databases">
        <title>Rhodobacteraceae bacterium strain HSP-20.</title>
        <authorList>
            <person name="Chen W.-M."/>
        </authorList>
    </citation>
    <scope>NUCLEOTIDE SEQUENCE [LARGE SCALE GENOMIC DNA]</scope>
    <source>
        <strain evidence="2 3">HSP-20</strain>
    </source>
</reference>
<evidence type="ECO:0000313" key="2">
    <source>
        <dbReference type="EMBL" id="MBU9699602.1"/>
    </source>
</evidence>
<evidence type="ECO:0000313" key="3">
    <source>
        <dbReference type="Proteomes" id="UP000731907"/>
    </source>
</evidence>
<dbReference type="GO" id="GO:0004386">
    <property type="term" value="F:helicase activity"/>
    <property type="evidence" value="ECO:0007669"/>
    <property type="project" value="UniProtKB-KW"/>
</dbReference>
<keyword evidence="2" id="KW-0347">Helicase</keyword>
<sequence length="634" mass="70628">MSAQLISAHRKRGSPFEGTTVFCLEFLGKMNASPRYYSNWQQAVQRTRDEQGGLLHLSNWQVYSARLVSTTISSVALGPYRGAFYISMPTGAGKTTGAIWGMVYVLTENPDERICFLTPYQEAVDRVYGDLVARLGADVVGRYHSAAEVNKEAELAKQVVILTHQFVQANKGRLDDRTLFIVDEAVFSTGEASLTLKDFAAARDWATTNNVLSGEFVKLYSFVNGLDQQVHGGGPKYVAMPSDADLSFASTIAEELHLPSHSQTIDNMEVMSAVQLFCQALLNGTAFLSRGDKFNNGYTPTFYAAVLGIPNLEKTVVLTATGRLTYDVAGRFTLTSSAGYFVQPNYKNLRLVNLTGPKFNGHYKTWGQAQIKDDVVTYVDWVIQSVAEEKVYLTVPKQVLDRCLMGYFADPSGGKQELPFMVERHGKQIWVSHHSLSIGSNDYKDCDAVIYLFDDHRPQEVCIQRYHTLTGEPITDEVLEAVKGKLTGAYKKIKDATYLENMMQQIGRGRMRTYSEEVANPMTAYVFSQRAGLFDKLADQYPDCKRDELLYQGIAALAPKGRVNRILQYLRQHGAGRDVPADEVERAVGFPLRRVGSALEDNHDLRTLGYVYKKGGKGRGNMGMFRKVGEPTKP</sequence>
<organism evidence="2 3">
    <name type="scientific">Paragemmobacter amnigenus</name>
    <dbReference type="NCBI Taxonomy" id="2852097"/>
    <lineage>
        <taxon>Bacteria</taxon>
        <taxon>Pseudomonadati</taxon>
        <taxon>Pseudomonadota</taxon>
        <taxon>Alphaproteobacteria</taxon>
        <taxon>Rhodobacterales</taxon>
        <taxon>Paracoccaceae</taxon>
        <taxon>Paragemmobacter</taxon>
    </lineage>
</organism>
<evidence type="ECO:0000259" key="1">
    <source>
        <dbReference type="Pfam" id="PF00270"/>
    </source>
</evidence>